<evidence type="ECO:0000256" key="1">
    <source>
        <dbReference type="ARBA" id="ARBA00023002"/>
    </source>
</evidence>
<organism evidence="3 4">
    <name type="scientific">Papaver atlanticum</name>
    <dbReference type="NCBI Taxonomy" id="357466"/>
    <lineage>
        <taxon>Eukaryota</taxon>
        <taxon>Viridiplantae</taxon>
        <taxon>Streptophyta</taxon>
        <taxon>Embryophyta</taxon>
        <taxon>Tracheophyta</taxon>
        <taxon>Spermatophyta</taxon>
        <taxon>Magnoliopsida</taxon>
        <taxon>Ranunculales</taxon>
        <taxon>Papaveraceae</taxon>
        <taxon>Papaveroideae</taxon>
        <taxon>Papaver</taxon>
    </lineage>
</organism>
<dbReference type="InterPro" id="IPR044560">
    <property type="entry name" value="MOase"/>
</dbReference>
<evidence type="ECO:0000313" key="4">
    <source>
        <dbReference type="Proteomes" id="UP001202328"/>
    </source>
</evidence>
<sequence>MGLKSMVLESWENLRVTRFAFTTFTNAWKALDALGIGDTLREQHILLQGLVATFTISGIPTSHIFCSKVVSIEEHGYAKLIQLADGSVVKTKLK</sequence>
<gene>
    <name evidence="3" type="ORF">MKW98_026187</name>
</gene>
<reference evidence="3" key="1">
    <citation type="submission" date="2022-04" db="EMBL/GenBank/DDBJ databases">
        <title>A functionally conserved STORR gene fusion in Papaver species that diverged 16.8 million years ago.</title>
        <authorList>
            <person name="Catania T."/>
        </authorList>
    </citation>
    <scope>NUCLEOTIDE SEQUENCE</scope>
    <source>
        <strain evidence="3">S-188037</strain>
    </source>
</reference>
<dbReference type="Proteomes" id="UP001202328">
    <property type="component" value="Unassembled WGS sequence"/>
</dbReference>
<dbReference type="PANTHER" id="PTHR45934">
    <property type="entry name" value="FAD/NAD(P)-BINDING OXIDOREDUCTASE FAMILY PROTEIN"/>
    <property type="match status" value="1"/>
</dbReference>
<dbReference type="GO" id="GO:0004497">
    <property type="term" value="F:monooxygenase activity"/>
    <property type="evidence" value="ECO:0007669"/>
    <property type="project" value="UniProtKB-KW"/>
</dbReference>
<comment type="caution">
    <text evidence="3">The sequence shown here is derived from an EMBL/GenBank/DDBJ whole genome shotgun (WGS) entry which is preliminary data.</text>
</comment>
<feature type="non-terminal residue" evidence="3">
    <location>
        <position position="1"/>
    </location>
</feature>
<dbReference type="AlphaFoldDB" id="A0AAD4THM1"/>
<protein>
    <submittedName>
        <fullName evidence="3">Uncharacterized protein</fullName>
    </submittedName>
</protein>
<dbReference type="EMBL" id="JAJJMB010000874">
    <property type="protein sequence ID" value="KAI3960795.1"/>
    <property type="molecule type" value="Genomic_DNA"/>
</dbReference>
<evidence type="ECO:0000256" key="2">
    <source>
        <dbReference type="ARBA" id="ARBA00023033"/>
    </source>
</evidence>
<proteinExistence type="predicted"/>
<dbReference type="PANTHER" id="PTHR45934:SF28">
    <property type="entry name" value="OS03G0153100 PROTEIN"/>
    <property type="match status" value="1"/>
</dbReference>
<keyword evidence="1" id="KW-0560">Oxidoreductase</keyword>
<name>A0AAD4THM1_9MAGN</name>
<keyword evidence="2" id="KW-0503">Monooxygenase</keyword>
<accession>A0AAD4THM1</accession>
<evidence type="ECO:0000313" key="3">
    <source>
        <dbReference type="EMBL" id="KAI3960795.1"/>
    </source>
</evidence>
<keyword evidence="4" id="KW-1185">Reference proteome</keyword>